<reference evidence="7 8" key="1">
    <citation type="journal article" date="2014" name="Genome Announc.">
        <title>Draft Genome Sequence of Lutibaculum baratangense Strain AMV1T, Isolated from a Mud Volcano in Andamans, India.</title>
        <authorList>
            <person name="Singh A."/>
            <person name="Sreenivas A."/>
            <person name="Sathyanarayana Reddy G."/>
            <person name="Pinnaka A.K."/>
            <person name="Shivaji S."/>
        </authorList>
    </citation>
    <scope>NUCLEOTIDE SEQUENCE [LARGE SCALE GENOMIC DNA]</scope>
    <source>
        <strain evidence="7 8">AMV1</strain>
    </source>
</reference>
<dbReference type="Gene3D" id="3.50.4.10">
    <property type="entry name" value="Hepatocyte Growth Factor"/>
    <property type="match status" value="1"/>
</dbReference>
<dbReference type="InterPro" id="IPR002890">
    <property type="entry name" value="MG2"/>
</dbReference>
<dbReference type="Proteomes" id="UP000017819">
    <property type="component" value="Unassembled WGS sequence"/>
</dbReference>
<evidence type="ECO:0000313" key="8">
    <source>
        <dbReference type="Proteomes" id="UP000017819"/>
    </source>
</evidence>
<dbReference type="InterPro" id="IPR041246">
    <property type="entry name" value="Bact_MG10"/>
</dbReference>
<dbReference type="Gene3D" id="2.60.40.1930">
    <property type="match status" value="1"/>
</dbReference>
<feature type="chain" id="PRO_5004726994" evidence="5">
    <location>
        <begin position="23"/>
        <end position="1842"/>
    </location>
</feature>
<dbReference type="InterPro" id="IPR019734">
    <property type="entry name" value="TPR_rpt"/>
</dbReference>
<dbReference type="InterPro" id="IPR021868">
    <property type="entry name" value="Alpha_2_Macroglob_MG3"/>
</dbReference>
<dbReference type="Pfam" id="PF11974">
    <property type="entry name" value="bMG3"/>
    <property type="match status" value="1"/>
</dbReference>
<dbReference type="InterPro" id="IPR011625">
    <property type="entry name" value="A2M_N_BRD"/>
</dbReference>
<name>V4RQY9_9HYPH</name>
<dbReference type="Pfam" id="PF21142">
    <property type="entry name" value="A2M_bMG2"/>
    <property type="match status" value="1"/>
</dbReference>
<dbReference type="GO" id="GO:0004866">
    <property type="term" value="F:endopeptidase inhibitor activity"/>
    <property type="evidence" value="ECO:0007669"/>
    <property type="project" value="InterPro"/>
</dbReference>
<keyword evidence="8" id="KW-1185">Reference proteome</keyword>
<keyword evidence="3" id="KW-0677">Repeat</keyword>
<dbReference type="Pfam" id="PF17972">
    <property type="entry name" value="bMG5"/>
    <property type="match status" value="1"/>
</dbReference>
<dbReference type="RefSeq" id="WP_023431814.1">
    <property type="nucleotide sequence ID" value="NZ_AWXZ01000019.1"/>
</dbReference>
<evidence type="ECO:0000256" key="2">
    <source>
        <dbReference type="ARBA" id="ARBA00022729"/>
    </source>
</evidence>
<dbReference type="Pfam" id="PF17962">
    <property type="entry name" value="bMG6"/>
    <property type="match status" value="1"/>
</dbReference>
<dbReference type="SUPFAM" id="SSF48452">
    <property type="entry name" value="TPR-like"/>
    <property type="match status" value="1"/>
</dbReference>
<dbReference type="InterPro" id="IPR011990">
    <property type="entry name" value="TPR-like_helical_dom_sf"/>
</dbReference>
<dbReference type="InterPro" id="IPR041203">
    <property type="entry name" value="Bact_A2M_MG5"/>
</dbReference>
<feature type="signal peptide" evidence="5">
    <location>
        <begin position="1"/>
        <end position="22"/>
    </location>
</feature>
<evidence type="ECO:0000256" key="5">
    <source>
        <dbReference type="SAM" id="SignalP"/>
    </source>
</evidence>
<dbReference type="Pfam" id="PF00024">
    <property type="entry name" value="PAN_1"/>
    <property type="match status" value="1"/>
</dbReference>
<dbReference type="Gene3D" id="1.25.40.10">
    <property type="entry name" value="Tetratricopeptide repeat domain"/>
    <property type="match status" value="1"/>
</dbReference>
<dbReference type="Gene3D" id="1.50.10.20">
    <property type="match status" value="1"/>
</dbReference>
<dbReference type="PATRIC" id="fig|631454.5.peg.1653"/>
<feature type="domain" description="Apple" evidence="6">
    <location>
        <begin position="30"/>
        <end position="108"/>
    </location>
</feature>
<sequence>MSLMRVAGLLGAALAFAAPALAQGTAGGAAQVERRIVTVENGDYFGFDIGTLRDVELADCEQACLADQTCGAFTYNTRAKWCFLKSEAGELQSFAGAVAGRVVEEQAAAELPKPELGFLEDWIAQEARRAAAEIEATPMVPGTVAALRGDASDRMAAGNPQAAAAAYAQAIAKAPRDAGLWLDYAVAARTVQSNDYGTQIAFQNGALGAAVKTIETAGDMATRARGYAVLARALESRSNFRPALEAYKESLAANEDADVRQAYLELDQQHGFRIVDYTINSDAADPRVCVQFSEELRKGRTNFQPYVTLDGQPAQGLDASGQELCVTGVEHGERYRLTIRAGLPAEIGETLKQASDLDVYIRDRSPAVRFSASDFVLPRVGSKGIPVTSVNTEEVRLSLYRVPARSLSQVFGQGSFLNPLAGYSAETVADQTGEKLWDGRLDVRRELNREVVTAIPLDEALPEREPGVYVLTATAVGAAEDEWSDRATQWFVVTDTGLATLTGTEGLTVFARSLDTAEPLAGVELTLIARNNEVLGSATTDETGRARFDRGLVAGRGGMAPGHLTARGEAGDFVFLDLTRSGFDLSDRGVDGRAAPGTLDAFLYTDRGVYRPGETVHLGALLRDDQAQAVPDLPLTLVLSRPDGMENRRVTSREGEAGGRVVDLPLVASAMRGAWRVTAHAEPDGPAIAEIGFLVEDFVPDRLEFELSSRATMAAPGETVPLHVEGQFLYGAPAADLPLQGDVIVSPVRGMPSQPGFVFGLAEEEAQPVRETLSDLPRTDEDGTAGFEVALPDLPAATRPLEARFVIRMREGGGRGVERTLTLPVAPRGTLIGVRPQFSGDAVGAGATARFDAIAIGTGGDRTALPGAEWQLLKVERSFQHYRANGQWLVEPVTYTERVAGGTTDITAEGRPAPIEAPVESGRYRLEVRTADPAGPITSLDFTAGWYQASPDDESPDSLDVSLDRATYGQGDEARVTIEAPFDGRAVVSVIADRVIETREVAVSGGRAEISLPVTEAWAPGAYVTAMLFRPMSTADEQAARMPARAIGLSWVSLDMSARTLGVTLDAPDMAHPRGALEIGVTIDGIDAGEEAYLTLAAVDVGILNLTAFEPPAPVDHYYGQRALGTEIRDLYGSLIDGLVGESGRLRVGGGEPGGGLLASPPAQDPVALFSGLVTVGEDGRATVTFDVPQFNGTLRLMAVAWTADSVGEAAADVVVRDPVVVTATAPRVLAPGDASRLYLEIDNRDGPAGPYLLDVSTSEELSARPLGSGGQIELAEGQRTATSVEIAGVSSGVGEISVRLTNPEGLQIEQTLRLPVRPATGRVSERSLVELQPVETFRLDGTLLAGLDPGTASLSLSATGAGSLDVAGLMRDLQTFPYGCSEQIASQMFPALYLGSLAERLGVGYRETAPGMSMSRDEAIRTAIAGLVSNQSSTGGFGLWGPSSGDLWLDSYVSEFLTRAREEGFAVPDLALSQALDNLSNTLAYVNDASDGGAATAYALYVLALNQRAAISDLRYFVDAQLENFETPLAKAQLGAALSLYGESERAGRAFGAAYDDLAAQASAPAPEGISRNDYGSPLRDAAGLLTLAAASPGMSGEIGRASRLLEEERARRDRLSTQEQAWLLRAADALIEGAGAGIRLEIGGETMEGVVARSYAPADLQASPVAVRNLSDRPVTLAMTASGVPASPPDAASEGFSIERTTYAFDGTETDAGTVAQNERFVVVIRVTKNAEWPAHVLVEDRLPGGLEIDNPSLVSGADLASFSWLPETSPVHTEFRDDRFVAAFDTGAERGESFTVAYMVRAVAPGRYARPGAHVEDMYRPYLFGRTQPSTVEVLAPAP</sequence>
<dbReference type="PANTHER" id="PTHR40094:SF1">
    <property type="entry name" value="UBIQUITIN DOMAIN-CONTAINING PROTEIN"/>
    <property type="match status" value="1"/>
</dbReference>
<proteinExistence type="inferred from homology"/>
<dbReference type="InterPro" id="IPR041462">
    <property type="entry name" value="Bact_A2M_MG6"/>
</dbReference>
<dbReference type="CDD" id="cd02891">
    <property type="entry name" value="A2M_like"/>
    <property type="match status" value="1"/>
</dbReference>
<evidence type="ECO:0000256" key="4">
    <source>
        <dbReference type="ARBA" id="ARBA00023157"/>
    </source>
</evidence>
<dbReference type="SMART" id="SM01360">
    <property type="entry name" value="A2M"/>
    <property type="match status" value="1"/>
</dbReference>
<dbReference type="GO" id="GO:0005576">
    <property type="term" value="C:extracellular region"/>
    <property type="evidence" value="ECO:0007669"/>
    <property type="project" value="InterPro"/>
</dbReference>
<dbReference type="InterPro" id="IPR051802">
    <property type="entry name" value="YfhM-like"/>
</dbReference>
<protein>
    <submittedName>
        <fullName evidence="7">PAN domain protein</fullName>
    </submittedName>
</protein>
<organism evidence="7 8">
    <name type="scientific">Lutibaculum baratangense AMV1</name>
    <dbReference type="NCBI Taxonomy" id="631454"/>
    <lineage>
        <taxon>Bacteria</taxon>
        <taxon>Pseudomonadati</taxon>
        <taxon>Pseudomonadota</taxon>
        <taxon>Alphaproteobacteria</taxon>
        <taxon>Hyphomicrobiales</taxon>
        <taxon>Tepidamorphaceae</taxon>
        <taxon>Lutibaculum</taxon>
    </lineage>
</organism>
<comment type="caution">
    <text evidence="7">The sequence shown here is derived from an EMBL/GenBank/DDBJ whole genome shotgun (WGS) entry which is preliminary data.</text>
</comment>
<dbReference type="SUPFAM" id="SSF57414">
    <property type="entry name" value="Hairpin loop containing domain-like"/>
    <property type="match status" value="1"/>
</dbReference>
<dbReference type="EMBL" id="AWXZ01000019">
    <property type="protein sequence ID" value="ESR25560.1"/>
    <property type="molecule type" value="Genomic_DNA"/>
</dbReference>
<dbReference type="Pfam" id="PF01835">
    <property type="entry name" value="MG2"/>
    <property type="match status" value="1"/>
</dbReference>
<dbReference type="SMART" id="SM01359">
    <property type="entry name" value="A2M_N_2"/>
    <property type="match status" value="1"/>
</dbReference>
<dbReference type="PROSITE" id="PS50948">
    <property type="entry name" value="PAN"/>
    <property type="match status" value="1"/>
</dbReference>
<dbReference type="Pfam" id="PF00207">
    <property type="entry name" value="A2M"/>
    <property type="match status" value="1"/>
</dbReference>
<dbReference type="STRING" id="631454.N177_1672"/>
<dbReference type="OrthoDB" id="9767116at2"/>
<gene>
    <name evidence="7" type="ORF">N177_1672</name>
</gene>
<evidence type="ECO:0000256" key="3">
    <source>
        <dbReference type="ARBA" id="ARBA00022737"/>
    </source>
</evidence>
<comment type="similarity">
    <text evidence="1">Belongs to the protease inhibitor I39 (alpha-2-macroglobulin) family. Bacterial alpha-2-macroglobulin subfamily.</text>
</comment>
<accession>V4RQY9</accession>
<evidence type="ECO:0000313" key="7">
    <source>
        <dbReference type="EMBL" id="ESR25560.1"/>
    </source>
</evidence>
<keyword evidence="4" id="KW-1015">Disulfide bond</keyword>
<dbReference type="InterPro" id="IPR001599">
    <property type="entry name" value="Macroglobln_a2"/>
</dbReference>
<dbReference type="PANTHER" id="PTHR40094">
    <property type="entry name" value="ALPHA-2-MACROGLOBULIN HOMOLOG"/>
    <property type="match status" value="1"/>
</dbReference>
<evidence type="ECO:0000256" key="1">
    <source>
        <dbReference type="ARBA" id="ARBA00010556"/>
    </source>
</evidence>
<dbReference type="SMART" id="SM00028">
    <property type="entry name" value="TPR"/>
    <property type="match status" value="2"/>
</dbReference>
<dbReference type="Pfam" id="PF17973">
    <property type="entry name" value="bMG10"/>
    <property type="match status" value="1"/>
</dbReference>
<dbReference type="eggNOG" id="COG2373">
    <property type="taxonomic scope" value="Bacteria"/>
</dbReference>
<dbReference type="InterPro" id="IPR026284">
    <property type="entry name" value="A2MG_proteobact"/>
</dbReference>
<dbReference type="SUPFAM" id="SSF48239">
    <property type="entry name" value="Terpenoid cyclases/Protein prenyltransferases"/>
    <property type="match status" value="1"/>
</dbReference>
<dbReference type="CDD" id="cd01100">
    <property type="entry name" value="APPLE_Factor_XI_like"/>
    <property type="match status" value="1"/>
</dbReference>
<dbReference type="Pfam" id="PF07703">
    <property type="entry name" value="A2M_BRD"/>
    <property type="match status" value="1"/>
</dbReference>
<dbReference type="GO" id="GO:0006508">
    <property type="term" value="P:proteolysis"/>
    <property type="evidence" value="ECO:0007669"/>
    <property type="project" value="InterPro"/>
</dbReference>
<dbReference type="InterPro" id="IPR049120">
    <property type="entry name" value="A2M_bMG2"/>
</dbReference>
<dbReference type="InterPro" id="IPR003609">
    <property type="entry name" value="Pan_app"/>
</dbReference>
<dbReference type="InterPro" id="IPR008930">
    <property type="entry name" value="Terpenoid_cyclase/PrenylTrfase"/>
</dbReference>
<dbReference type="PIRSF" id="PIRSF038980">
    <property type="entry name" value="A2M_bac"/>
    <property type="match status" value="1"/>
</dbReference>
<evidence type="ECO:0000259" key="6">
    <source>
        <dbReference type="PROSITE" id="PS50948"/>
    </source>
</evidence>
<keyword evidence="2 5" id="KW-0732">Signal</keyword>
<dbReference type="InterPro" id="IPR000177">
    <property type="entry name" value="Apple"/>
</dbReference>